<evidence type="ECO:0000256" key="1">
    <source>
        <dbReference type="SAM" id="MobiDB-lite"/>
    </source>
</evidence>
<proteinExistence type="predicted"/>
<feature type="region of interest" description="Disordered" evidence="1">
    <location>
        <begin position="24"/>
        <end position="44"/>
    </location>
</feature>
<dbReference type="AlphaFoldDB" id="A0A3U0F3E5"/>
<accession>A0A3U0F3E5</accession>
<protein>
    <submittedName>
        <fullName evidence="2">Antitermination protein</fullName>
    </submittedName>
</protein>
<reference evidence="2" key="1">
    <citation type="journal article" date="2018" name="Genome Biol.">
        <title>SKESA: strategic k-mer extension for scrupulous assemblies.</title>
        <authorList>
            <person name="Souvorov A."/>
            <person name="Agarwala R."/>
            <person name="Lipman D.J."/>
        </authorList>
    </citation>
    <scope>NUCLEOTIDE SEQUENCE</scope>
    <source>
        <strain evidence="2">14ARS_STU0125</strain>
    </source>
</reference>
<gene>
    <name evidence="2" type="ORF">G0H73_16665</name>
</gene>
<organism evidence="2">
    <name type="scientific">Salmonella enterica I</name>
    <dbReference type="NCBI Taxonomy" id="59201"/>
    <lineage>
        <taxon>Bacteria</taxon>
        <taxon>Pseudomonadati</taxon>
        <taxon>Pseudomonadota</taxon>
        <taxon>Gammaproteobacteria</taxon>
        <taxon>Enterobacterales</taxon>
        <taxon>Enterobacteriaceae</taxon>
        <taxon>Salmonella</taxon>
    </lineage>
</organism>
<evidence type="ECO:0000313" key="2">
    <source>
        <dbReference type="EMBL" id="HAC8334406.1"/>
    </source>
</evidence>
<dbReference type="InterPro" id="IPR010455">
    <property type="entry name" value="Phage_82_GpQ"/>
</dbReference>
<sequence length="229" mass="26282">MNHQDLNFVRIELRRALPDLSGGTKGQLEAFSEHPPADKNATPRRGIHLVELEGDKGPRFVNSLSAPLYVLETRSRRRPMPPIKDAEFESAPWRRAVSALSGYQQAWLRYCYGFDLSYKHQVMMCEYVWKTYQKCLGENSLQERVVKKLIGLVWLAGQEIAATRNNETYKDYAGAALARMVSVDRSTWWRVYSGHWAGLKAAFIQLDESALAMALEYYEEEETLKVAEM</sequence>
<comment type="caution">
    <text evidence="2">The sequence shown here is derived from an EMBL/GenBank/DDBJ whole genome shotgun (WGS) entry which is preliminary data.</text>
</comment>
<dbReference type="Pfam" id="PF06323">
    <property type="entry name" value="Phage_antiter_Q"/>
    <property type="match status" value="1"/>
</dbReference>
<dbReference type="EMBL" id="DAAMVH010000010">
    <property type="protein sequence ID" value="HAC8334406.1"/>
    <property type="molecule type" value="Genomic_DNA"/>
</dbReference>
<name>A0A3U0F3E5_SALET</name>
<reference evidence="2" key="2">
    <citation type="submission" date="2018-12" db="EMBL/GenBank/DDBJ databases">
        <authorList>
            <consortium name="NCBI Pathogen Detection Project"/>
        </authorList>
    </citation>
    <scope>NUCLEOTIDE SEQUENCE</scope>
    <source>
        <strain evidence="2">14ARS_STU0125</strain>
    </source>
</reference>